<dbReference type="KEGG" id="pdm:ADU72_2064"/>
<dbReference type="GO" id="GO:0016779">
    <property type="term" value="F:nucleotidyltransferase activity"/>
    <property type="evidence" value="ECO:0007669"/>
    <property type="project" value="UniProtKB-KW"/>
</dbReference>
<dbReference type="Pfam" id="PF20866">
    <property type="entry name" value="MdcG_N"/>
    <property type="match status" value="1"/>
</dbReference>
<protein>
    <submittedName>
        <fullName evidence="5">Phosphoribosyl-dephospho-CoA transferase</fullName>
        <ecNumber evidence="5">2.7.7.-</ecNumber>
    </submittedName>
</protein>
<name>A0A0R2HF70_9LACO</name>
<keyword evidence="2 5" id="KW-0548">Nucleotidyltransferase</keyword>
<dbReference type="InterPro" id="IPR048903">
    <property type="entry name" value="MdcG_N"/>
</dbReference>
<evidence type="ECO:0000313" key="7">
    <source>
        <dbReference type="Proteomes" id="UP000076244"/>
    </source>
</evidence>
<dbReference type="GeneID" id="57277232"/>
<proteinExistence type="predicted"/>
<dbReference type="OrthoDB" id="1275217at2"/>
<sequence length="207" mass="23112">MELLPHDLIKLGAIKNLKEFERLAQWAKLSLVRAPWVVVRRGYQSAGMVPVGIRGNLRNERQSAMVSEQAIVGKVSPFDLVLNKMWLSVNSSRKTLPVFQALDAIAPIMRDFSWGIGGSCGYELVSGVPMAKVSSDLDIIVQNFPKVSVNEAQKLLSELNQYGVHIDLQVVEGQNGFSLEEYAHNRSQTILMKTEKGPQLVPDPWER</sequence>
<dbReference type="Pfam" id="PF10620">
    <property type="entry name" value="MdcG"/>
    <property type="match status" value="1"/>
</dbReference>
<evidence type="ECO:0000313" key="5">
    <source>
        <dbReference type="EMBL" id="AMV62159.1"/>
    </source>
</evidence>
<dbReference type="EMBL" id="CP012275">
    <property type="protein sequence ID" value="AMV62159.1"/>
    <property type="molecule type" value="Genomic_DNA"/>
</dbReference>
<keyword evidence="1 5" id="KW-0808">Transferase</keyword>
<dbReference type="RefSeq" id="WP_052694438.1">
    <property type="nucleotide sequence ID" value="NZ_BAAAXI010000136.1"/>
</dbReference>
<accession>A0A0R2HF70</accession>
<dbReference type="InterPro" id="IPR049180">
    <property type="entry name" value="MdcG_C"/>
</dbReference>
<reference evidence="7 8" key="1">
    <citation type="journal article" date="2016" name="PLoS ONE">
        <title>The Identification of Novel Diagnostic Marker Genes for the Detection of Beer Spoiling Pediococcus damnosus Strains Using the BlAst Diagnostic Gene findEr.</title>
        <authorList>
            <person name="Behr J."/>
            <person name="Geissler A.J."/>
            <person name="Schmid J."/>
            <person name="Zehe A."/>
            <person name="Vogel R.F."/>
        </authorList>
    </citation>
    <scope>NUCLEOTIDE SEQUENCE [LARGE SCALE GENOMIC DNA]</scope>
    <source>
        <strain evidence="5 8">TMW 2.1533</strain>
        <strain evidence="6 7">TMW 2.1535</strain>
    </source>
</reference>
<gene>
    <name evidence="5" type="ORF">ADU70_0659</name>
    <name evidence="6" type="ORF">ADU72_2064</name>
</gene>
<feature type="domain" description="Phosphoribosyl-dephospho-CoA transferase MdcG C-terminal" evidence="3">
    <location>
        <begin position="94"/>
        <end position="204"/>
    </location>
</feature>
<evidence type="ECO:0000259" key="4">
    <source>
        <dbReference type="Pfam" id="PF20866"/>
    </source>
</evidence>
<dbReference type="Proteomes" id="UP000076244">
    <property type="component" value="Chromosome"/>
</dbReference>
<dbReference type="Proteomes" id="UP000076405">
    <property type="component" value="Chromosome"/>
</dbReference>
<feature type="domain" description="Phosphoribosyl-dephospho-CoA transferase MdcG N-terminal" evidence="4">
    <location>
        <begin position="5"/>
        <end position="77"/>
    </location>
</feature>
<evidence type="ECO:0000313" key="6">
    <source>
        <dbReference type="EMBL" id="AMV67985.1"/>
    </source>
</evidence>
<dbReference type="NCBIfam" id="TIGR03135">
    <property type="entry name" value="malonate_mdcG"/>
    <property type="match status" value="1"/>
</dbReference>
<evidence type="ECO:0000256" key="1">
    <source>
        <dbReference type="ARBA" id="ARBA00022679"/>
    </source>
</evidence>
<organism evidence="5 8">
    <name type="scientific">Pediococcus damnosus</name>
    <dbReference type="NCBI Taxonomy" id="51663"/>
    <lineage>
        <taxon>Bacteria</taxon>
        <taxon>Bacillati</taxon>
        <taxon>Bacillota</taxon>
        <taxon>Bacilli</taxon>
        <taxon>Lactobacillales</taxon>
        <taxon>Lactobacillaceae</taxon>
        <taxon>Pediococcus</taxon>
    </lineage>
</organism>
<dbReference type="AlphaFoldDB" id="A0A0R2HF70"/>
<dbReference type="EC" id="2.7.7.-" evidence="5"/>
<dbReference type="EMBL" id="CP012288">
    <property type="protein sequence ID" value="AMV67985.1"/>
    <property type="molecule type" value="Genomic_DNA"/>
</dbReference>
<evidence type="ECO:0000256" key="2">
    <source>
        <dbReference type="ARBA" id="ARBA00022695"/>
    </source>
</evidence>
<evidence type="ECO:0000313" key="8">
    <source>
        <dbReference type="Proteomes" id="UP000076405"/>
    </source>
</evidence>
<evidence type="ECO:0000259" key="3">
    <source>
        <dbReference type="Pfam" id="PF10620"/>
    </source>
</evidence>
<keyword evidence="7" id="KW-1185">Reference proteome</keyword>
<dbReference type="NCBIfam" id="NF002332">
    <property type="entry name" value="PRK01293.1"/>
    <property type="match status" value="1"/>
</dbReference>
<dbReference type="InterPro" id="IPR017557">
    <property type="entry name" value="Holo-ACP_synthase"/>
</dbReference>